<dbReference type="PANTHER" id="PTHR34612">
    <property type="entry name" value="GH131_N DOMAIN-CONTAINING PROTEIN"/>
    <property type="match status" value="1"/>
</dbReference>
<dbReference type="Pfam" id="PF18271">
    <property type="entry name" value="GH131_N"/>
    <property type="match status" value="1"/>
</dbReference>
<keyword evidence="2" id="KW-0472">Membrane</keyword>
<dbReference type="AlphaFoldDB" id="A0A4Q4T3X0"/>
<evidence type="ECO:0000313" key="4">
    <source>
        <dbReference type="EMBL" id="RYO99614.1"/>
    </source>
</evidence>
<keyword evidence="2" id="KW-1133">Transmembrane helix</keyword>
<proteinExistence type="predicted"/>
<dbReference type="EMBL" id="QJNU01000411">
    <property type="protein sequence ID" value="RYO99614.1"/>
    <property type="molecule type" value="Genomic_DNA"/>
</dbReference>
<dbReference type="OrthoDB" id="28755at2759"/>
<evidence type="ECO:0000256" key="1">
    <source>
        <dbReference type="SAM" id="MobiDB-lite"/>
    </source>
</evidence>
<keyword evidence="5" id="KW-1185">Reference proteome</keyword>
<comment type="caution">
    <text evidence="4">The sequence shown here is derived from an EMBL/GenBank/DDBJ whole genome shotgun (WGS) entry which is preliminary data.</text>
</comment>
<dbReference type="SUPFAM" id="SSF103473">
    <property type="entry name" value="MFS general substrate transporter"/>
    <property type="match status" value="1"/>
</dbReference>
<evidence type="ECO:0000313" key="5">
    <source>
        <dbReference type="Proteomes" id="UP000293360"/>
    </source>
</evidence>
<feature type="transmembrane region" description="Helical" evidence="2">
    <location>
        <begin position="246"/>
        <end position="268"/>
    </location>
</feature>
<feature type="transmembrane region" description="Helical" evidence="2">
    <location>
        <begin position="114"/>
        <end position="136"/>
    </location>
</feature>
<dbReference type="Pfam" id="PF13347">
    <property type="entry name" value="MFS_2"/>
    <property type="match status" value="1"/>
</dbReference>
<feature type="region of interest" description="Disordered" evidence="1">
    <location>
        <begin position="25"/>
        <end position="58"/>
    </location>
</feature>
<evidence type="ECO:0000259" key="3">
    <source>
        <dbReference type="Pfam" id="PF18271"/>
    </source>
</evidence>
<protein>
    <recommendedName>
        <fullName evidence="3">Glycoside hydrolase 131 catalytic N-terminal domain-containing protein</fullName>
    </recommendedName>
</protein>
<accession>A0A4Q4T3X0</accession>
<feature type="transmembrane region" description="Helical" evidence="2">
    <location>
        <begin position="218"/>
        <end position="234"/>
    </location>
</feature>
<dbReference type="STRING" id="155417.A0A4Q4T3X0"/>
<feature type="transmembrane region" description="Helical" evidence="2">
    <location>
        <begin position="531"/>
        <end position="551"/>
    </location>
</feature>
<feature type="transmembrane region" description="Helical" evidence="2">
    <location>
        <begin position="563"/>
        <end position="582"/>
    </location>
</feature>
<feature type="transmembrane region" description="Helical" evidence="2">
    <location>
        <begin position="76"/>
        <end position="94"/>
    </location>
</feature>
<dbReference type="InterPro" id="IPR036259">
    <property type="entry name" value="MFS_trans_sf"/>
</dbReference>
<evidence type="ECO:0000256" key="2">
    <source>
        <dbReference type="SAM" id="Phobius"/>
    </source>
</evidence>
<feature type="transmembrane region" description="Helical" evidence="2">
    <location>
        <begin position="450"/>
        <end position="472"/>
    </location>
</feature>
<feature type="transmembrane region" description="Helical" evidence="2">
    <location>
        <begin position="186"/>
        <end position="206"/>
    </location>
</feature>
<gene>
    <name evidence="4" type="ORF">DL764_006755</name>
</gene>
<sequence length="987" mass="108630">MSSSFSSSSSSDSQSNRIARFGSKLSNGLLRENGDAKPSERSPLLSSSRSEDEPTVYAQPRRDTYDDDYFQRTKSIWYLILTTIGIGGLQMAWACELSNGSPYLLSLGLSKSHLSLAWVAGPLTGTFVQPFVGIMSDKSRISWGKRKPYILGGAAATIIFLLFLPWSKETMTGMLRLFGVDPTTGGGKFTTIVVAVISIYFLDVALNTEQVNSMASRILGIGNIVGFLAGYIDLPKYLWFLGHTQFQILAAIACIALCSTVLLSTLLIRERDPTLDGPPAETRPGLIAFFKKIFSAMRHLPPQTRNVCIVQFCAWIGLFPPLFYTTTFIGDLYVQPYLEQNPHMTPEELDELYERATRVGTLAMLIYSFTSLATNLILPSFVDPTYDNTLVASSASDENPGDTSCHGSKKTLLEWLIIPGFTLKRAWMLSHILFAASMFSAPFIRTVHGANIVIGLFGITWAMTLWAPWAIISAEISHRDLLIRAQKQRLGSIIRDEQSEAALEALDEEERRIQAEAESNETGVIMGIHNMAIAAPQFIATIVCSIVFGVSEKPRGVPGDHSIAIAFAVGGFFVLIAAFMVLRIKDGDSMPADAIAAAERGGTATAHSRKETGQTRTNMSAVTITSVFYWTYNRIFVSVISPRSLERKNSLSVATPADRLASPKLELAPCLCRLDVVDILRHMWPDLARHPGGDRGRASPSDLPTAACLTYPGEASQSDASTTMKFAAALLLPAVLARAVGAALVWDGRFNDLQSSTDLNKWSWANQVPPYQYYIHGSGPVERYVNLSPEYKNPNDTVSRQGAKLTLDSTAYWNGQNMRRIELIPQTKAAINQGKVFYHFSMMRKDANAPSVNREHQICFFESHFTEMKYGWISGEQGAANPNLQFMVSQQSKWKTEWKPNVWHNIAFEIQFGGGSSVGFWHSEGGEPLQRVVAPVSTSASSNGQDWHLGVLELPRGGYPDQNEDFYFSGVYVESDSITTAIGGPSE</sequence>
<dbReference type="Gene3D" id="1.20.1250.20">
    <property type="entry name" value="MFS general substrate transporter like domains"/>
    <property type="match status" value="1"/>
</dbReference>
<feature type="domain" description="Glycoside hydrolase 131 catalytic N-terminal" evidence="3">
    <location>
        <begin position="744"/>
        <end position="977"/>
    </location>
</feature>
<dbReference type="InterPro" id="IPR041524">
    <property type="entry name" value="GH131_N"/>
</dbReference>
<dbReference type="Proteomes" id="UP000293360">
    <property type="component" value="Unassembled WGS sequence"/>
</dbReference>
<organism evidence="4 5">
    <name type="scientific">Monosporascus ibericus</name>
    <dbReference type="NCBI Taxonomy" id="155417"/>
    <lineage>
        <taxon>Eukaryota</taxon>
        <taxon>Fungi</taxon>
        <taxon>Dikarya</taxon>
        <taxon>Ascomycota</taxon>
        <taxon>Pezizomycotina</taxon>
        <taxon>Sordariomycetes</taxon>
        <taxon>Xylariomycetidae</taxon>
        <taxon>Xylariales</taxon>
        <taxon>Xylariales incertae sedis</taxon>
        <taxon>Monosporascus</taxon>
    </lineage>
</organism>
<reference evidence="4 5" key="1">
    <citation type="submission" date="2018-06" db="EMBL/GenBank/DDBJ databases">
        <title>Complete Genomes of Monosporascus.</title>
        <authorList>
            <person name="Robinson A.J."/>
            <person name="Natvig D.O."/>
        </authorList>
    </citation>
    <scope>NUCLEOTIDE SEQUENCE [LARGE SCALE GENOMIC DNA]</scope>
    <source>
        <strain evidence="4 5">CBS 110550</strain>
    </source>
</reference>
<name>A0A4Q4T3X0_9PEZI</name>
<feature type="transmembrane region" description="Helical" evidence="2">
    <location>
        <begin position="148"/>
        <end position="166"/>
    </location>
</feature>
<dbReference type="PANTHER" id="PTHR34612:SF6">
    <property type="entry name" value="GLYCOSIDE HYDROLASE 131 CATALYTIC N-TERMINAL DOMAIN-CONTAINING PROTEIN"/>
    <property type="match status" value="1"/>
</dbReference>
<keyword evidence="2" id="KW-0812">Transmembrane</keyword>
<dbReference type="Gene3D" id="2.60.120.1160">
    <property type="match status" value="1"/>
</dbReference>